<dbReference type="GO" id="GO:0005737">
    <property type="term" value="C:cytoplasm"/>
    <property type="evidence" value="ECO:0007669"/>
    <property type="project" value="InterPro"/>
</dbReference>
<evidence type="ECO:0000259" key="6">
    <source>
        <dbReference type="PROSITE" id="PS50122"/>
    </source>
</evidence>
<dbReference type="EC" id="3.1.1.61" evidence="2"/>
<evidence type="ECO:0000256" key="5">
    <source>
        <dbReference type="SAM" id="Phobius"/>
    </source>
</evidence>
<reference evidence="7" key="1">
    <citation type="journal article" date="2016" name="Front. Microbiol.">
        <title>Genome Sequence of the Piezophilic, Mesophilic Sulfate-Reducing Bacterium Desulfovibrio indicus J2T.</title>
        <authorList>
            <person name="Cao J."/>
            <person name="Maignien L."/>
            <person name="Shao Z."/>
            <person name="Alain K."/>
            <person name="Jebbar M."/>
        </authorList>
    </citation>
    <scope>NUCLEOTIDE SEQUENCE</scope>
    <source>
        <strain evidence="7">JCM 32048</strain>
    </source>
</reference>
<keyword evidence="8" id="KW-1185">Reference proteome</keyword>
<feature type="active site" evidence="4">
    <location>
        <position position="92"/>
    </location>
</feature>
<dbReference type="Gene3D" id="3.40.50.180">
    <property type="entry name" value="Methylesterase CheB, C-terminal domain"/>
    <property type="match status" value="1"/>
</dbReference>
<dbReference type="InterPro" id="IPR035909">
    <property type="entry name" value="CheB_C"/>
</dbReference>
<sequence>MHSGPSREASRRQQAGLAFPLSSACSRDGAIQNSEPSVWHGLGSHLRCSTTASSYRKSSTSWGETGSGRVDIPARKEGVLVSGFAIVVIGASLGGVHALQELAAGLNPRTPAAFFVVQHIGRHPSVLPAILNRCCALPVMHACNGQTFRAGHIYVAPPDHHLLLKQHEICLSRGPRENFARPAIDPLFRSAACGYGPKVIGVLLTGRLSDGAAGLHEIRERGGLAIVQHPVEAVCPDMPVSALQHAGADYVAPLIAMPGLISKLADSVVLGEEALPQITGAEHG</sequence>
<dbReference type="GO" id="GO:0000156">
    <property type="term" value="F:phosphorelay response regulator activity"/>
    <property type="evidence" value="ECO:0007669"/>
    <property type="project" value="InterPro"/>
</dbReference>
<feature type="active site" evidence="4">
    <location>
        <position position="210"/>
    </location>
</feature>
<name>A0AA37HHB5_9HYPH</name>
<organism evidence="7 8">
    <name type="scientific">Methylobacterium frigidaeris</name>
    <dbReference type="NCBI Taxonomy" id="2038277"/>
    <lineage>
        <taxon>Bacteria</taxon>
        <taxon>Pseudomonadati</taxon>
        <taxon>Pseudomonadota</taxon>
        <taxon>Alphaproteobacteria</taxon>
        <taxon>Hyphomicrobiales</taxon>
        <taxon>Methylobacteriaceae</taxon>
        <taxon>Methylobacterium</taxon>
    </lineage>
</organism>
<dbReference type="EMBL" id="BPQJ01000050">
    <property type="protein sequence ID" value="GJD65898.1"/>
    <property type="molecule type" value="Genomic_DNA"/>
</dbReference>
<dbReference type="InterPro" id="IPR000673">
    <property type="entry name" value="Sig_transdc_resp-reg_Me-estase"/>
</dbReference>
<comment type="caution">
    <text evidence="7">The sequence shown here is derived from an EMBL/GenBank/DDBJ whole genome shotgun (WGS) entry which is preliminary data.</text>
</comment>
<keyword evidence="5" id="KW-0472">Membrane</keyword>
<dbReference type="Pfam" id="PF01339">
    <property type="entry name" value="CheB_methylest"/>
    <property type="match status" value="1"/>
</dbReference>
<gene>
    <name evidence="7" type="primary">cheB_10</name>
    <name evidence="7" type="ORF">MPEAHAMD_6094</name>
</gene>
<feature type="domain" description="CheB-type methylesterase" evidence="6">
    <location>
        <begin position="80"/>
        <end position="254"/>
    </location>
</feature>
<evidence type="ECO:0000313" key="8">
    <source>
        <dbReference type="Proteomes" id="UP001055286"/>
    </source>
</evidence>
<evidence type="ECO:0000313" key="7">
    <source>
        <dbReference type="EMBL" id="GJD65898.1"/>
    </source>
</evidence>
<keyword evidence="5" id="KW-1133">Transmembrane helix</keyword>
<keyword evidence="4" id="KW-0145">Chemotaxis</keyword>
<accession>A0AA37HHB5</accession>
<dbReference type="PROSITE" id="PS51257">
    <property type="entry name" value="PROKAR_LIPOPROTEIN"/>
    <property type="match status" value="1"/>
</dbReference>
<evidence type="ECO:0000256" key="1">
    <source>
        <dbReference type="ARBA" id="ARBA00022801"/>
    </source>
</evidence>
<dbReference type="CDD" id="cd16433">
    <property type="entry name" value="CheB"/>
    <property type="match status" value="1"/>
</dbReference>
<keyword evidence="1 4" id="KW-0378">Hydrolase</keyword>
<evidence type="ECO:0000256" key="4">
    <source>
        <dbReference type="PROSITE-ProRule" id="PRU00050"/>
    </source>
</evidence>
<dbReference type="PROSITE" id="PS50122">
    <property type="entry name" value="CHEB"/>
    <property type="match status" value="1"/>
</dbReference>
<evidence type="ECO:0000256" key="3">
    <source>
        <dbReference type="ARBA" id="ARBA00048267"/>
    </source>
</evidence>
<dbReference type="PANTHER" id="PTHR42872:SF6">
    <property type="entry name" value="PROTEIN-GLUTAMATE METHYLESTERASE_PROTEIN-GLUTAMINE GLUTAMINASE"/>
    <property type="match status" value="1"/>
</dbReference>
<proteinExistence type="predicted"/>
<feature type="transmembrane region" description="Helical" evidence="5">
    <location>
        <begin position="79"/>
        <end position="99"/>
    </location>
</feature>
<dbReference type="SUPFAM" id="SSF52738">
    <property type="entry name" value="Methylesterase CheB, C-terminal domain"/>
    <property type="match status" value="1"/>
</dbReference>
<dbReference type="PANTHER" id="PTHR42872">
    <property type="entry name" value="PROTEIN-GLUTAMATE METHYLESTERASE/PROTEIN-GLUTAMINE GLUTAMINASE"/>
    <property type="match status" value="1"/>
</dbReference>
<comment type="catalytic activity">
    <reaction evidence="3">
        <text>[protein]-L-glutamate 5-O-methyl ester + H2O = L-glutamyl-[protein] + methanol + H(+)</text>
        <dbReference type="Rhea" id="RHEA:23236"/>
        <dbReference type="Rhea" id="RHEA-COMP:10208"/>
        <dbReference type="Rhea" id="RHEA-COMP:10311"/>
        <dbReference type="ChEBI" id="CHEBI:15377"/>
        <dbReference type="ChEBI" id="CHEBI:15378"/>
        <dbReference type="ChEBI" id="CHEBI:17790"/>
        <dbReference type="ChEBI" id="CHEBI:29973"/>
        <dbReference type="ChEBI" id="CHEBI:82795"/>
        <dbReference type="EC" id="3.1.1.61"/>
    </reaction>
</comment>
<evidence type="ECO:0000256" key="2">
    <source>
        <dbReference type="ARBA" id="ARBA00039140"/>
    </source>
</evidence>
<protein>
    <recommendedName>
        <fullName evidence="2">protein-glutamate methylesterase</fullName>
        <ecNumber evidence="2">3.1.1.61</ecNumber>
    </recommendedName>
</protein>
<dbReference type="GO" id="GO:0008984">
    <property type="term" value="F:protein-glutamate methylesterase activity"/>
    <property type="evidence" value="ECO:0007669"/>
    <property type="project" value="UniProtKB-EC"/>
</dbReference>
<keyword evidence="5" id="KW-0812">Transmembrane</keyword>
<dbReference type="Proteomes" id="UP001055286">
    <property type="component" value="Unassembled WGS sequence"/>
</dbReference>
<dbReference type="GO" id="GO:0006935">
    <property type="term" value="P:chemotaxis"/>
    <property type="evidence" value="ECO:0007669"/>
    <property type="project" value="UniProtKB-UniRule"/>
</dbReference>
<reference evidence="7" key="2">
    <citation type="submission" date="2021-08" db="EMBL/GenBank/DDBJ databases">
        <authorList>
            <person name="Tani A."/>
            <person name="Ola A."/>
            <person name="Ogura Y."/>
            <person name="Katsura K."/>
            <person name="Hayashi T."/>
        </authorList>
    </citation>
    <scope>NUCLEOTIDE SEQUENCE</scope>
    <source>
        <strain evidence="7">JCM 32048</strain>
    </source>
</reference>
<dbReference type="AlphaFoldDB" id="A0AA37HHB5"/>
<feature type="active site" evidence="4">
    <location>
        <position position="119"/>
    </location>
</feature>